<gene>
    <name evidence="1" type="ORF">C5167_025363</name>
</gene>
<keyword evidence="2" id="KW-1185">Reference proteome</keyword>
<name>A0A4Y7JV44_PAPSO</name>
<dbReference type="Gramene" id="RZC63585">
    <property type="protein sequence ID" value="RZC63585"/>
    <property type="gene ID" value="C5167_025363"/>
</dbReference>
<reference evidence="1 2" key="1">
    <citation type="journal article" date="2018" name="Science">
        <title>The opium poppy genome and morphinan production.</title>
        <authorList>
            <person name="Guo L."/>
            <person name="Winzer T."/>
            <person name="Yang X."/>
            <person name="Li Y."/>
            <person name="Ning Z."/>
            <person name="He Z."/>
            <person name="Teodor R."/>
            <person name="Lu Y."/>
            <person name="Bowser T.A."/>
            <person name="Graham I.A."/>
            <person name="Ye K."/>
        </authorList>
    </citation>
    <scope>NUCLEOTIDE SEQUENCE [LARGE SCALE GENOMIC DNA]</scope>
    <source>
        <strain evidence="2">cv. HN1</strain>
        <tissue evidence="1">Leaves</tissue>
    </source>
</reference>
<proteinExistence type="predicted"/>
<protein>
    <submittedName>
        <fullName evidence="1">Uncharacterized protein</fullName>
    </submittedName>
</protein>
<sequence length="87" mass="9615">MKDDDTTRSHRPIGLAGGKQDLRSFNLIIEYIKAFPVDLISRAMGFETIPGFLAAGELFDGDRLGVEAGIDFDCQLHRMLPWLSGSC</sequence>
<accession>A0A4Y7JV44</accession>
<dbReference type="Proteomes" id="UP000316621">
    <property type="component" value="Chromosome 5"/>
</dbReference>
<dbReference type="EMBL" id="CM010719">
    <property type="protein sequence ID" value="RZC63585.1"/>
    <property type="molecule type" value="Genomic_DNA"/>
</dbReference>
<organism evidence="1 2">
    <name type="scientific">Papaver somniferum</name>
    <name type="common">Opium poppy</name>
    <dbReference type="NCBI Taxonomy" id="3469"/>
    <lineage>
        <taxon>Eukaryota</taxon>
        <taxon>Viridiplantae</taxon>
        <taxon>Streptophyta</taxon>
        <taxon>Embryophyta</taxon>
        <taxon>Tracheophyta</taxon>
        <taxon>Spermatophyta</taxon>
        <taxon>Magnoliopsida</taxon>
        <taxon>Ranunculales</taxon>
        <taxon>Papaveraceae</taxon>
        <taxon>Papaveroideae</taxon>
        <taxon>Papaver</taxon>
    </lineage>
</organism>
<dbReference type="AlphaFoldDB" id="A0A4Y7JV44"/>
<evidence type="ECO:0000313" key="1">
    <source>
        <dbReference type="EMBL" id="RZC63585.1"/>
    </source>
</evidence>
<evidence type="ECO:0000313" key="2">
    <source>
        <dbReference type="Proteomes" id="UP000316621"/>
    </source>
</evidence>